<evidence type="ECO:0000256" key="3">
    <source>
        <dbReference type="ARBA" id="ARBA00022763"/>
    </source>
</evidence>
<dbReference type="GO" id="GO:0043590">
    <property type="term" value="C:bacterial nucleoid"/>
    <property type="evidence" value="ECO:0007669"/>
    <property type="project" value="TreeGrafter"/>
</dbReference>
<dbReference type="SUPFAM" id="SSF57863">
    <property type="entry name" value="ArfGap/RecO-like zinc finger"/>
    <property type="match status" value="1"/>
</dbReference>
<dbReference type="OrthoDB" id="9797083at2"/>
<evidence type="ECO:0000256" key="7">
    <source>
        <dbReference type="HAMAP-Rule" id="MF_00201"/>
    </source>
</evidence>
<dbReference type="InterPro" id="IPR003717">
    <property type="entry name" value="RecO"/>
</dbReference>
<dbReference type="Gene3D" id="2.40.50.140">
    <property type="entry name" value="Nucleic acid-binding proteins"/>
    <property type="match status" value="1"/>
</dbReference>
<dbReference type="SUPFAM" id="SSF50249">
    <property type="entry name" value="Nucleic acid-binding proteins"/>
    <property type="match status" value="1"/>
</dbReference>
<evidence type="ECO:0000259" key="8">
    <source>
        <dbReference type="Pfam" id="PF11967"/>
    </source>
</evidence>
<gene>
    <name evidence="7 9" type="primary">recO</name>
    <name evidence="9" type="ORF">CLPU_3c01160</name>
</gene>
<dbReference type="NCBIfam" id="TIGR00613">
    <property type="entry name" value="reco"/>
    <property type="match status" value="1"/>
</dbReference>
<dbReference type="Gene3D" id="1.20.1440.120">
    <property type="entry name" value="Recombination protein O, C-terminal domain"/>
    <property type="match status" value="1"/>
</dbReference>
<comment type="caution">
    <text evidence="9">The sequence shown here is derived from an EMBL/GenBank/DDBJ whole genome shotgun (WGS) entry which is preliminary data.</text>
</comment>
<sequence length="249" mass="28595">MLVKSEGVVLRNINYSEADKILTIFTKQNGKVQAIAKGARKYKNNLVASTQTFCYSNFLMYEGKNFYHINQGEVIDSFFSLREDLEKLAYATYIIELIDAGTLEGESNPILFDLLIKTLQVLTNIEKDYKNLLLAFELKYISFIGYKPQLKRCVSCESDFTNNIKFSVAHGGALCENCFNIDANSKSIDLIVLNKMKELLYLKLDEISNIKINNKEANRIEYLLLRYITSHLDKKNFKSLEFIKSLEGK</sequence>
<organism evidence="9 10">
    <name type="scientific">Gottschalkia purinilytica</name>
    <name type="common">Clostridium purinilyticum</name>
    <dbReference type="NCBI Taxonomy" id="1503"/>
    <lineage>
        <taxon>Bacteria</taxon>
        <taxon>Bacillati</taxon>
        <taxon>Bacillota</taxon>
        <taxon>Tissierellia</taxon>
        <taxon>Tissierellales</taxon>
        <taxon>Gottschalkiaceae</taxon>
        <taxon>Gottschalkia</taxon>
    </lineage>
</organism>
<keyword evidence="5 7" id="KW-0234">DNA repair</keyword>
<comment type="similarity">
    <text evidence="1 7">Belongs to the RecO family.</text>
</comment>
<dbReference type="PANTHER" id="PTHR33991">
    <property type="entry name" value="DNA REPAIR PROTEIN RECO"/>
    <property type="match status" value="1"/>
</dbReference>
<dbReference type="PANTHER" id="PTHR33991:SF1">
    <property type="entry name" value="DNA REPAIR PROTEIN RECO"/>
    <property type="match status" value="1"/>
</dbReference>
<dbReference type="InterPro" id="IPR012340">
    <property type="entry name" value="NA-bd_OB-fold"/>
</dbReference>
<keyword evidence="10" id="KW-1185">Reference proteome</keyword>
<name>A0A0L0WCZ2_GOTPU</name>
<keyword evidence="4 7" id="KW-0233">DNA recombination</keyword>
<evidence type="ECO:0000256" key="4">
    <source>
        <dbReference type="ARBA" id="ARBA00023172"/>
    </source>
</evidence>
<dbReference type="InterPro" id="IPR022572">
    <property type="entry name" value="DNA_rep/recomb_RecO_N"/>
</dbReference>
<dbReference type="GO" id="GO:0006302">
    <property type="term" value="P:double-strand break repair"/>
    <property type="evidence" value="ECO:0007669"/>
    <property type="project" value="TreeGrafter"/>
</dbReference>
<dbReference type="GO" id="GO:0006310">
    <property type="term" value="P:DNA recombination"/>
    <property type="evidence" value="ECO:0007669"/>
    <property type="project" value="UniProtKB-UniRule"/>
</dbReference>
<keyword evidence="3 7" id="KW-0227">DNA damage</keyword>
<reference evidence="10" key="1">
    <citation type="submission" date="2015-07" db="EMBL/GenBank/DDBJ databases">
        <title>Draft genome sequence of the purine-degrading Gottschalkia purinilyticum DSM 1384 (formerly Clostridium purinilyticum).</title>
        <authorList>
            <person name="Poehlein A."/>
            <person name="Schiel-Bengelsdorf B."/>
            <person name="Bengelsdorf F.R."/>
            <person name="Daniel R."/>
            <person name="Duerre P."/>
        </authorList>
    </citation>
    <scope>NUCLEOTIDE SEQUENCE [LARGE SCALE GENOMIC DNA]</scope>
    <source>
        <strain evidence="10">DSM 1384</strain>
    </source>
</reference>
<dbReference type="HAMAP" id="MF_00201">
    <property type="entry name" value="RecO"/>
    <property type="match status" value="1"/>
</dbReference>
<dbReference type="InterPro" id="IPR042242">
    <property type="entry name" value="RecO_C"/>
</dbReference>
<evidence type="ECO:0000256" key="2">
    <source>
        <dbReference type="ARBA" id="ARBA00021310"/>
    </source>
</evidence>
<dbReference type="RefSeq" id="WP_050354334.1">
    <property type="nucleotide sequence ID" value="NZ_LGSS01000003.1"/>
</dbReference>
<evidence type="ECO:0000256" key="5">
    <source>
        <dbReference type="ARBA" id="ARBA00023204"/>
    </source>
</evidence>
<dbReference type="AlphaFoldDB" id="A0A0L0WCZ2"/>
<proteinExistence type="inferred from homology"/>
<dbReference type="InterPro" id="IPR037278">
    <property type="entry name" value="ARFGAP/RecO"/>
</dbReference>
<feature type="domain" description="DNA replication/recombination mediator RecO N-terminal" evidence="8">
    <location>
        <begin position="1"/>
        <end position="78"/>
    </location>
</feature>
<comment type="function">
    <text evidence="7">Involved in DNA repair and RecF pathway recombination.</text>
</comment>
<evidence type="ECO:0000313" key="10">
    <source>
        <dbReference type="Proteomes" id="UP000037267"/>
    </source>
</evidence>
<dbReference type="STRING" id="1503.CLPU_3c01160"/>
<evidence type="ECO:0000256" key="6">
    <source>
        <dbReference type="ARBA" id="ARBA00033409"/>
    </source>
</evidence>
<accession>A0A0L0WCZ2</accession>
<evidence type="ECO:0000313" key="9">
    <source>
        <dbReference type="EMBL" id="KNF09338.1"/>
    </source>
</evidence>
<dbReference type="Pfam" id="PF11967">
    <property type="entry name" value="RecO_N"/>
    <property type="match status" value="1"/>
</dbReference>
<dbReference type="Proteomes" id="UP000037267">
    <property type="component" value="Unassembled WGS sequence"/>
</dbReference>
<dbReference type="Pfam" id="PF02565">
    <property type="entry name" value="RecO_C"/>
    <property type="match status" value="1"/>
</dbReference>
<protein>
    <recommendedName>
        <fullName evidence="2 7">DNA repair protein RecO</fullName>
    </recommendedName>
    <alternativeName>
        <fullName evidence="6 7">Recombination protein O</fullName>
    </alternativeName>
</protein>
<evidence type="ECO:0000256" key="1">
    <source>
        <dbReference type="ARBA" id="ARBA00007452"/>
    </source>
</evidence>
<dbReference type="EMBL" id="LGSS01000003">
    <property type="protein sequence ID" value="KNF09338.1"/>
    <property type="molecule type" value="Genomic_DNA"/>
</dbReference>